<comment type="similarity">
    <text evidence="4">Belongs to the RNase H family.</text>
</comment>
<comment type="cofactor">
    <cofactor evidence="2">
        <name>Mg(2+)</name>
        <dbReference type="ChEBI" id="CHEBI:18420"/>
    </cofactor>
</comment>
<dbReference type="CDD" id="cd09280">
    <property type="entry name" value="RNase_HI_eukaryote_like"/>
    <property type="match status" value="1"/>
</dbReference>
<dbReference type="Proteomes" id="UP001306508">
    <property type="component" value="Unassembled WGS sequence"/>
</dbReference>
<dbReference type="EC" id="3.1.26.4" evidence="5"/>
<reference evidence="15" key="1">
    <citation type="submission" date="2023-07" db="EMBL/GenBank/DDBJ databases">
        <title>A draft genome of Kazachstania heterogenica Y-27499.</title>
        <authorList>
            <person name="Donic C."/>
            <person name="Kralova J.S."/>
            <person name="Fidel L."/>
            <person name="Ben-Dor S."/>
            <person name="Jung S."/>
        </authorList>
    </citation>
    <scope>NUCLEOTIDE SEQUENCE [LARGE SCALE GENOMIC DNA]</scope>
    <source>
        <strain evidence="15">Y27499</strain>
    </source>
</reference>
<dbReference type="InterPro" id="IPR009027">
    <property type="entry name" value="Ribosomal_bL9/RNase_H1_N"/>
</dbReference>
<protein>
    <recommendedName>
        <fullName evidence="6">Ribonuclease H</fullName>
        <ecNumber evidence="5">3.1.26.4</ecNumber>
    </recommendedName>
</protein>
<dbReference type="GO" id="GO:0000287">
    <property type="term" value="F:magnesium ion binding"/>
    <property type="evidence" value="ECO:0007669"/>
    <property type="project" value="InterPro"/>
</dbReference>
<dbReference type="GO" id="GO:0004523">
    <property type="term" value="F:RNA-DNA hybrid ribonuclease activity"/>
    <property type="evidence" value="ECO:0007669"/>
    <property type="project" value="UniProtKB-EC"/>
</dbReference>
<dbReference type="InterPro" id="IPR012337">
    <property type="entry name" value="RNaseH-like_sf"/>
</dbReference>
<feature type="domain" description="RNase H type-1" evidence="13">
    <location>
        <begin position="210"/>
        <end position="372"/>
    </location>
</feature>
<evidence type="ECO:0000256" key="9">
    <source>
        <dbReference type="ARBA" id="ARBA00022759"/>
    </source>
</evidence>
<dbReference type="PIRSF" id="PIRSF036852">
    <property type="entry name" value="Ribonuclease_H1_euk"/>
    <property type="match status" value="1"/>
</dbReference>
<dbReference type="InterPro" id="IPR002156">
    <property type="entry name" value="RNaseH_domain"/>
</dbReference>
<evidence type="ECO:0000256" key="6">
    <source>
        <dbReference type="ARBA" id="ARBA00017721"/>
    </source>
</evidence>
<comment type="catalytic activity">
    <reaction evidence="1">
        <text>Endonucleolytic cleavage to 5'-phosphomonoester.</text>
        <dbReference type="EC" id="3.1.26.4"/>
    </reaction>
</comment>
<keyword evidence="9" id="KW-0255">Endonuclease</keyword>
<dbReference type="AlphaFoldDB" id="A0AAN7WR65"/>
<dbReference type="Pfam" id="PF00075">
    <property type="entry name" value="RNase_H"/>
    <property type="match status" value="1"/>
</dbReference>
<gene>
    <name evidence="14" type="ORF">RI543_002731</name>
</gene>
<dbReference type="SUPFAM" id="SSF53098">
    <property type="entry name" value="Ribonuclease H-like"/>
    <property type="match status" value="1"/>
</dbReference>
<dbReference type="PANTHER" id="PTHR10642">
    <property type="entry name" value="RIBONUCLEASE H1"/>
    <property type="match status" value="1"/>
</dbReference>
<accession>A0AAN7WR65</accession>
<dbReference type="PANTHER" id="PTHR10642:SF26">
    <property type="entry name" value="RIBONUCLEASE H1"/>
    <property type="match status" value="1"/>
</dbReference>
<feature type="compositionally biased region" description="Polar residues" evidence="12">
    <location>
        <begin position="72"/>
        <end position="104"/>
    </location>
</feature>
<feature type="compositionally biased region" description="Low complexity" evidence="12">
    <location>
        <begin position="105"/>
        <end position="130"/>
    </location>
</feature>
<dbReference type="SUPFAM" id="SSF55658">
    <property type="entry name" value="L9 N-domain-like"/>
    <property type="match status" value="2"/>
</dbReference>
<evidence type="ECO:0000256" key="12">
    <source>
        <dbReference type="SAM" id="MobiDB-lite"/>
    </source>
</evidence>
<evidence type="ECO:0000256" key="7">
    <source>
        <dbReference type="ARBA" id="ARBA00022722"/>
    </source>
</evidence>
<organism evidence="14 15">
    <name type="scientific">Arxiozyma heterogenica</name>
    <dbReference type="NCBI Taxonomy" id="278026"/>
    <lineage>
        <taxon>Eukaryota</taxon>
        <taxon>Fungi</taxon>
        <taxon>Dikarya</taxon>
        <taxon>Ascomycota</taxon>
        <taxon>Saccharomycotina</taxon>
        <taxon>Saccharomycetes</taxon>
        <taxon>Saccharomycetales</taxon>
        <taxon>Saccharomycetaceae</taxon>
        <taxon>Arxiozyma</taxon>
    </lineage>
</organism>
<dbReference type="Pfam" id="PF01693">
    <property type="entry name" value="Cauli_VI"/>
    <property type="match status" value="2"/>
</dbReference>
<feature type="region of interest" description="Disordered" evidence="12">
    <location>
        <begin position="72"/>
        <end position="130"/>
    </location>
</feature>
<keyword evidence="11" id="KW-0460">Magnesium</keyword>
<dbReference type="FunFam" id="3.40.970.10:FF:000002">
    <property type="entry name" value="Ribonuclease H"/>
    <property type="match status" value="1"/>
</dbReference>
<dbReference type="InterPro" id="IPR017067">
    <property type="entry name" value="RNase_H1_euk"/>
</dbReference>
<evidence type="ECO:0000313" key="15">
    <source>
        <dbReference type="Proteomes" id="UP001306508"/>
    </source>
</evidence>
<dbReference type="PROSITE" id="PS50879">
    <property type="entry name" value="RNASE_H_1"/>
    <property type="match status" value="1"/>
</dbReference>
<evidence type="ECO:0000313" key="14">
    <source>
        <dbReference type="EMBL" id="KAK5780187.1"/>
    </source>
</evidence>
<keyword evidence="10" id="KW-0378">Hydrolase</keyword>
<keyword evidence="7" id="KW-0540">Nuclease</keyword>
<dbReference type="EMBL" id="JAWIZZ010000045">
    <property type="protein sequence ID" value="KAK5780187.1"/>
    <property type="molecule type" value="Genomic_DNA"/>
</dbReference>
<proteinExistence type="inferred from homology"/>
<dbReference type="GO" id="GO:0043137">
    <property type="term" value="P:DNA replication, removal of RNA primer"/>
    <property type="evidence" value="ECO:0007669"/>
    <property type="project" value="TreeGrafter"/>
</dbReference>
<dbReference type="InterPro" id="IPR037056">
    <property type="entry name" value="RNase_H1_N_sf"/>
</dbReference>
<evidence type="ECO:0000256" key="5">
    <source>
        <dbReference type="ARBA" id="ARBA00012180"/>
    </source>
</evidence>
<dbReference type="InterPro" id="IPR011320">
    <property type="entry name" value="RNase_H1_N"/>
</dbReference>
<keyword evidence="8" id="KW-0479">Metal-binding</keyword>
<dbReference type="InterPro" id="IPR036397">
    <property type="entry name" value="RNaseH_sf"/>
</dbReference>
<evidence type="ECO:0000256" key="8">
    <source>
        <dbReference type="ARBA" id="ARBA00022723"/>
    </source>
</evidence>
<evidence type="ECO:0000256" key="3">
    <source>
        <dbReference type="ARBA" id="ARBA00004065"/>
    </source>
</evidence>
<sequence length="375" mass="42651">MAKKYYYAVQKGRNRGVYSDWNSCRDQIFGYSGSIYKKFDTLVAAQEFANGSSGYSSNGNCISDSSGNADTYNYENSSSKPNIKSRNTAYKKTQRVNKPTHNSHTNYIPIPTSIITPSSNSNKHGNNNSKNYYAVRSSNPRLLSKVFNNWKDCKGYVHHQKGMTFKKFESLEDANRFIKGEVNPNIDFNLIGYSESDFKKKYALNKTKKYDKQCNVYCDGSSLNNGSLNARAGYAAYFESEPQYNISERLKSGPQTNNRGEIEAVSSALDKIWFNLNNNENKVNYKIITDSEYVAKLLNDRYGSYSETELQNLCNADLIVPMIKKYVRIKKYYEINKDSFTNHGNFSVEWVKGHSGHVGNDMADELARRGAAKDY</sequence>
<keyword evidence="15" id="KW-1185">Reference proteome</keyword>
<dbReference type="Gene3D" id="3.40.970.10">
    <property type="entry name" value="Ribonuclease H1, N-terminal domain"/>
    <property type="match status" value="2"/>
</dbReference>
<evidence type="ECO:0000256" key="10">
    <source>
        <dbReference type="ARBA" id="ARBA00022801"/>
    </source>
</evidence>
<dbReference type="InterPro" id="IPR050092">
    <property type="entry name" value="RNase_H"/>
</dbReference>
<evidence type="ECO:0000256" key="1">
    <source>
        <dbReference type="ARBA" id="ARBA00000077"/>
    </source>
</evidence>
<evidence type="ECO:0000259" key="13">
    <source>
        <dbReference type="PROSITE" id="PS50879"/>
    </source>
</evidence>
<evidence type="ECO:0000256" key="4">
    <source>
        <dbReference type="ARBA" id="ARBA00005300"/>
    </source>
</evidence>
<evidence type="ECO:0000256" key="11">
    <source>
        <dbReference type="ARBA" id="ARBA00022842"/>
    </source>
</evidence>
<comment type="caution">
    <text evidence="14">The sequence shown here is derived from an EMBL/GenBank/DDBJ whole genome shotgun (WGS) entry which is preliminary data.</text>
</comment>
<evidence type="ECO:0000256" key="2">
    <source>
        <dbReference type="ARBA" id="ARBA00001946"/>
    </source>
</evidence>
<dbReference type="Gene3D" id="3.30.420.10">
    <property type="entry name" value="Ribonuclease H-like superfamily/Ribonuclease H"/>
    <property type="match status" value="1"/>
</dbReference>
<dbReference type="GO" id="GO:0003676">
    <property type="term" value="F:nucleic acid binding"/>
    <property type="evidence" value="ECO:0007669"/>
    <property type="project" value="InterPro"/>
</dbReference>
<comment type="function">
    <text evidence="3">Endonuclease that specifically degrades the RNA of RNA-DNA hybrids.</text>
</comment>
<name>A0AAN7WR65_9SACH</name>